<dbReference type="EMBL" id="LVJZ01000003">
    <property type="protein sequence ID" value="ODB96550.1"/>
    <property type="molecule type" value="Genomic_DNA"/>
</dbReference>
<evidence type="ECO:0000256" key="1">
    <source>
        <dbReference type="ARBA" id="ARBA00005614"/>
    </source>
</evidence>
<feature type="active site" evidence="5">
    <location>
        <position position="44"/>
    </location>
</feature>
<dbReference type="Pfam" id="PF00708">
    <property type="entry name" value="Acylphosphatase"/>
    <property type="match status" value="1"/>
</dbReference>
<comment type="catalytic activity">
    <reaction evidence="4 5">
        <text>an acyl phosphate + H2O = a carboxylate + phosphate + H(+)</text>
        <dbReference type="Rhea" id="RHEA:14965"/>
        <dbReference type="ChEBI" id="CHEBI:15377"/>
        <dbReference type="ChEBI" id="CHEBI:15378"/>
        <dbReference type="ChEBI" id="CHEBI:29067"/>
        <dbReference type="ChEBI" id="CHEBI:43474"/>
        <dbReference type="ChEBI" id="CHEBI:59918"/>
        <dbReference type="EC" id="3.6.1.7"/>
    </reaction>
</comment>
<evidence type="ECO:0000256" key="2">
    <source>
        <dbReference type="ARBA" id="ARBA00012150"/>
    </source>
</evidence>
<evidence type="ECO:0000256" key="3">
    <source>
        <dbReference type="ARBA" id="ARBA00015991"/>
    </source>
</evidence>
<evidence type="ECO:0000313" key="8">
    <source>
        <dbReference type="EMBL" id="ODB96550.1"/>
    </source>
</evidence>
<protein>
    <recommendedName>
        <fullName evidence="3 5">acylphosphatase</fullName>
        <ecNumber evidence="2 5">3.6.1.7</ecNumber>
    </recommendedName>
</protein>
<dbReference type="InterPro" id="IPR020456">
    <property type="entry name" value="Acylphosphatase"/>
</dbReference>
<dbReference type="PROSITE" id="PS00151">
    <property type="entry name" value="ACYLPHOSPHATASE_2"/>
    <property type="match status" value="1"/>
</dbReference>
<dbReference type="Proteomes" id="UP000094849">
    <property type="component" value="Unassembled WGS sequence"/>
</dbReference>
<dbReference type="InterPro" id="IPR001792">
    <property type="entry name" value="Acylphosphatase-like_dom"/>
</dbReference>
<reference evidence="8 9" key="1">
    <citation type="submission" date="2016-03" db="EMBL/GenBank/DDBJ databases">
        <title>Chemosynthetic sulphur-oxidizing symbionts of marine invertebrate animals are capable of nitrogen fixation.</title>
        <authorList>
            <person name="Petersen J.M."/>
            <person name="Kemper A."/>
            <person name="Gruber-Vodicka H."/>
            <person name="Cardini U."/>
            <person name="Geest Mvander."/>
            <person name="Kleiner M."/>
            <person name="Bulgheresi S."/>
            <person name="Fussmann M."/>
            <person name="Herbold C."/>
            <person name="Seah B.K.B."/>
            <person name="Antony C.Paul."/>
            <person name="Liu D."/>
            <person name="Belitz A."/>
            <person name="Weber M."/>
        </authorList>
    </citation>
    <scope>NUCLEOTIDE SEQUENCE [LARGE SCALE GENOMIC DNA]</scope>
    <source>
        <strain evidence="8">G_D</strain>
    </source>
</reference>
<dbReference type="InterPro" id="IPR036046">
    <property type="entry name" value="Acylphosphatase-like_dom_sf"/>
</dbReference>
<dbReference type="PROSITE" id="PS51160">
    <property type="entry name" value="ACYLPHOSPHATASE_3"/>
    <property type="match status" value="1"/>
</dbReference>
<dbReference type="SUPFAM" id="SSF54975">
    <property type="entry name" value="Acylphosphatase/BLUF domain-like"/>
    <property type="match status" value="1"/>
</dbReference>
<dbReference type="PANTHER" id="PTHR47268">
    <property type="entry name" value="ACYLPHOSPHATASE"/>
    <property type="match status" value="1"/>
</dbReference>
<dbReference type="Gene3D" id="3.30.70.100">
    <property type="match status" value="1"/>
</dbReference>
<dbReference type="AlphaFoldDB" id="A0A1E2UP58"/>
<evidence type="ECO:0000256" key="5">
    <source>
        <dbReference type="PROSITE-ProRule" id="PRU00520"/>
    </source>
</evidence>
<comment type="similarity">
    <text evidence="1 6">Belongs to the acylphosphatase family.</text>
</comment>
<gene>
    <name evidence="8" type="ORF">A3196_07145</name>
</gene>
<sequence>MSDRISTGEICVRCFVGGRVQGVFYRASARHQAQRLGISGFAKNLSDGRVEVVACGSADALDELKDWLRKGPSGASVSGVSCEVIDQHNYSDFTIG</sequence>
<dbReference type="GO" id="GO:0003998">
    <property type="term" value="F:acylphosphatase activity"/>
    <property type="evidence" value="ECO:0007669"/>
    <property type="project" value="UniProtKB-EC"/>
</dbReference>
<dbReference type="NCBIfam" id="NF011000">
    <property type="entry name" value="PRK14426.1"/>
    <property type="match status" value="1"/>
</dbReference>
<keyword evidence="5" id="KW-0378">Hydrolase</keyword>
<evidence type="ECO:0000259" key="7">
    <source>
        <dbReference type="PROSITE" id="PS51160"/>
    </source>
</evidence>
<dbReference type="STRING" id="1818881.A3196_07145"/>
<proteinExistence type="inferred from homology"/>
<evidence type="ECO:0000256" key="4">
    <source>
        <dbReference type="ARBA" id="ARBA00047645"/>
    </source>
</evidence>
<dbReference type="RefSeq" id="WP_069004280.1">
    <property type="nucleotide sequence ID" value="NZ_LVJW01000003.1"/>
</dbReference>
<evidence type="ECO:0000313" key="9">
    <source>
        <dbReference type="Proteomes" id="UP000094849"/>
    </source>
</evidence>
<accession>A0A1E2UP58</accession>
<dbReference type="PANTHER" id="PTHR47268:SF4">
    <property type="entry name" value="ACYLPHOSPHATASE"/>
    <property type="match status" value="1"/>
</dbReference>
<evidence type="ECO:0000256" key="6">
    <source>
        <dbReference type="RuleBase" id="RU004168"/>
    </source>
</evidence>
<dbReference type="NCBIfam" id="NF011022">
    <property type="entry name" value="PRK14451.1"/>
    <property type="match status" value="1"/>
</dbReference>
<dbReference type="OrthoDB" id="5295388at2"/>
<name>A0A1E2UP58_9GAMM</name>
<organism evidence="8 9">
    <name type="scientific">Candidatus Thiodiazotropha endoloripes</name>
    <dbReference type="NCBI Taxonomy" id="1818881"/>
    <lineage>
        <taxon>Bacteria</taxon>
        <taxon>Pseudomonadati</taxon>
        <taxon>Pseudomonadota</taxon>
        <taxon>Gammaproteobacteria</taxon>
        <taxon>Chromatiales</taxon>
        <taxon>Sedimenticolaceae</taxon>
        <taxon>Candidatus Thiodiazotropha</taxon>
    </lineage>
</organism>
<comment type="caution">
    <text evidence="8">The sequence shown here is derived from an EMBL/GenBank/DDBJ whole genome shotgun (WGS) entry which is preliminary data.</text>
</comment>
<dbReference type="EC" id="3.6.1.7" evidence="2 5"/>
<feature type="active site" evidence="5">
    <location>
        <position position="26"/>
    </location>
</feature>
<feature type="domain" description="Acylphosphatase-like" evidence="7">
    <location>
        <begin position="11"/>
        <end position="96"/>
    </location>
</feature>
<dbReference type="InterPro" id="IPR017968">
    <property type="entry name" value="Acylphosphatase_CS"/>
</dbReference>
<keyword evidence="9" id="KW-1185">Reference proteome</keyword>